<dbReference type="GO" id="GO:0046872">
    <property type="term" value="F:metal ion binding"/>
    <property type="evidence" value="ECO:0007669"/>
    <property type="project" value="UniProtKB-KW"/>
</dbReference>
<feature type="domain" description="HMA" evidence="12">
    <location>
        <begin position="61"/>
        <end position="126"/>
    </location>
</feature>
<evidence type="ECO:0000256" key="6">
    <source>
        <dbReference type="ARBA" id="ARBA00022840"/>
    </source>
</evidence>
<keyword evidence="14" id="KW-1185">Reference proteome</keyword>
<feature type="compositionally biased region" description="Acidic residues" evidence="10">
    <location>
        <begin position="36"/>
        <end position="47"/>
    </location>
</feature>
<dbReference type="GO" id="GO:0019829">
    <property type="term" value="F:ATPase-coupled monoatomic cation transmembrane transporter activity"/>
    <property type="evidence" value="ECO:0007669"/>
    <property type="project" value="InterPro"/>
</dbReference>
<feature type="transmembrane region" description="Helical" evidence="11">
    <location>
        <begin position="463"/>
        <end position="481"/>
    </location>
</feature>
<dbReference type="InterPro" id="IPR001757">
    <property type="entry name" value="P_typ_ATPase"/>
</dbReference>
<keyword evidence="9 11" id="KW-0472">Membrane</keyword>
<dbReference type="AlphaFoldDB" id="A0A1M5L2V9"/>
<dbReference type="Gene3D" id="2.70.150.10">
    <property type="entry name" value="Calcium-transporting ATPase, cytoplasmic transduction domain A"/>
    <property type="match status" value="1"/>
</dbReference>
<feature type="compositionally biased region" description="Basic and acidic residues" evidence="10">
    <location>
        <begin position="1"/>
        <end position="35"/>
    </location>
</feature>
<comment type="subcellular location">
    <subcellularLocation>
        <location evidence="1">Membrane</location>
        <topology evidence="1">Multi-pass membrane protein</topology>
    </subcellularLocation>
</comment>
<feature type="region of interest" description="Disordered" evidence="10">
    <location>
        <begin position="381"/>
        <end position="404"/>
    </location>
</feature>
<dbReference type="NCBIfam" id="TIGR01525">
    <property type="entry name" value="ATPase-IB_hvy"/>
    <property type="match status" value="1"/>
</dbReference>
<dbReference type="Pfam" id="PF00403">
    <property type="entry name" value="HMA"/>
    <property type="match status" value="2"/>
</dbReference>
<proteinExistence type="inferred from homology"/>
<dbReference type="InterPro" id="IPR023298">
    <property type="entry name" value="ATPase_P-typ_TM_dom_sf"/>
</dbReference>
<dbReference type="SFLD" id="SFLDG00002">
    <property type="entry name" value="C1.7:_P-type_atpase_like"/>
    <property type="match status" value="1"/>
</dbReference>
<dbReference type="PANTHER" id="PTHR48085:SF5">
    <property type="entry name" value="CADMIUM_ZINC-TRANSPORTING ATPASE HMA4-RELATED"/>
    <property type="match status" value="1"/>
</dbReference>
<keyword evidence="4" id="KW-0479">Metal-binding</keyword>
<reference evidence="13 14" key="1">
    <citation type="submission" date="2016-11" db="EMBL/GenBank/DDBJ databases">
        <authorList>
            <person name="Jaros S."/>
            <person name="Januszkiewicz K."/>
            <person name="Wedrychowicz H."/>
        </authorList>
    </citation>
    <scope>NUCLEOTIDE SEQUENCE [LARGE SCALE GENOMIC DNA]</scope>
    <source>
        <strain evidence="13 14">DSM 9297</strain>
    </source>
</reference>
<evidence type="ECO:0000256" key="3">
    <source>
        <dbReference type="ARBA" id="ARBA00022692"/>
    </source>
</evidence>
<evidence type="ECO:0000256" key="4">
    <source>
        <dbReference type="ARBA" id="ARBA00022723"/>
    </source>
</evidence>
<name>A0A1M5L2V9_9EURY</name>
<evidence type="ECO:0000313" key="13">
    <source>
        <dbReference type="EMBL" id="SHG59260.1"/>
    </source>
</evidence>
<dbReference type="STRING" id="43928.SAMN05443636_0739"/>
<keyword evidence="7" id="KW-1278">Translocase</keyword>
<evidence type="ECO:0000256" key="10">
    <source>
        <dbReference type="SAM" id="MobiDB-lite"/>
    </source>
</evidence>
<dbReference type="InterPro" id="IPR059000">
    <property type="entry name" value="ATPase_P-type_domA"/>
</dbReference>
<feature type="transmembrane region" description="Helical" evidence="11">
    <location>
        <begin position="222"/>
        <end position="242"/>
    </location>
</feature>
<keyword evidence="5" id="KW-0547">Nucleotide-binding</keyword>
<dbReference type="InterPro" id="IPR023214">
    <property type="entry name" value="HAD_sf"/>
</dbReference>
<dbReference type="SFLD" id="SFLDS00003">
    <property type="entry name" value="Haloacid_Dehalogenase"/>
    <property type="match status" value="1"/>
</dbReference>
<dbReference type="RefSeq" id="WP_073307003.1">
    <property type="nucleotide sequence ID" value="NZ_FQWV01000001.1"/>
</dbReference>
<dbReference type="InterPro" id="IPR018303">
    <property type="entry name" value="ATPase_P-typ_P_site"/>
</dbReference>
<evidence type="ECO:0000256" key="5">
    <source>
        <dbReference type="ARBA" id="ARBA00022741"/>
    </source>
</evidence>
<dbReference type="EMBL" id="FQWV01000001">
    <property type="protein sequence ID" value="SHG59260.1"/>
    <property type="molecule type" value="Genomic_DNA"/>
</dbReference>
<feature type="transmembrane region" description="Helical" evidence="11">
    <location>
        <begin position="262"/>
        <end position="280"/>
    </location>
</feature>
<sequence>MTHDDAAGDTVSHSDRSRSAAVDEDRGGDEHHHDSDDGDHEYDDGDDERAHGGSDGESADADISLSVPDMDCASCAAKVERSVSGVDGVTHIDPYPTTGTLSVATDGSTDRESVAAAVESAGYTVEEDLESVALSVPDMDCASCARKVSGALEAVNGVRDFDTLPTTGTVRLRFDPDATTLAALTDAVESAGYEVVSTSLDEDGGDGDGDDERSVWRSRRAYATYLAAVLTGIGLVLANPLAPAGAGPAVDLFGRTVRVGDLAYIAAVAVGGGGVFRNGYYSLRQRSLDIDLLMTVAILGAVAAGVGFDEPLFFEAATLTTLFSVSELLEGAAMDRARDSLRELMELSPTEATVVREGEETVVPADAVAVGETVVVRPGERVPRDGTVTDGTSAVNQAPVTGESVPVDKAPGDEVFAGTIVEGGYLEVEVTAEAGEDTLSQVVDMVEAAQGERSDRERFVERFASYYTPVVVGFALVVAVGPPLAVGAAWETYVLYGLTLLVLACPCAFVISTPVTVVSGITSAARNGVLIKGGTHLEAMGDVDAVAFDKTGTLTKGELTVTDVIPLGDNSEADVLRCARGLELRSEHPIGDAIVERADEAGVGDRAVDEFEAVTGKGVTATLDGTPHYAGKPGLFSERGFDLSHVHAATDGGVVTRTSRAICERNNCLDLLSDTVPELQAEGKTVVLVGTEEDLEGVVAVADEVRPEARRTVERLREAGVHTVMLTGDNERTARAVGREVGVDDVRAELLPDEKVEAVEELLAEHDGVAMVGDGVNDAPALATATVGIAMGAAGTDTALETADVALLADDLSTLPYLRTLAERANAVIRQNVWTSLAAKAALAAAVPFGLVPIWFAVLAGDAGMTVGVTANASRLARVSPDDPGAGGDGTNPAGTGAPDVGAEAASDEDGEGDRDRDQPSPPPA</sequence>
<dbReference type="Proteomes" id="UP000184357">
    <property type="component" value="Unassembled WGS sequence"/>
</dbReference>
<dbReference type="InterPro" id="IPR006121">
    <property type="entry name" value="HMA_dom"/>
</dbReference>
<evidence type="ECO:0000256" key="7">
    <source>
        <dbReference type="ARBA" id="ARBA00022967"/>
    </source>
</evidence>
<evidence type="ECO:0000256" key="11">
    <source>
        <dbReference type="SAM" id="Phobius"/>
    </source>
</evidence>
<dbReference type="Pfam" id="PF00702">
    <property type="entry name" value="Hydrolase"/>
    <property type="match status" value="1"/>
</dbReference>
<dbReference type="InterPro" id="IPR036163">
    <property type="entry name" value="HMA_dom_sf"/>
</dbReference>
<dbReference type="PROSITE" id="PS00154">
    <property type="entry name" value="ATPASE_E1_E2"/>
    <property type="match status" value="1"/>
</dbReference>
<dbReference type="SUPFAM" id="SSF56784">
    <property type="entry name" value="HAD-like"/>
    <property type="match status" value="1"/>
</dbReference>
<dbReference type="Gene3D" id="3.30.70.100">
    <property type="match status" value="2"/>
</dbReference>
<dbReference type="SFLD" id="SFLDF00027">
    <property type="entry name" value="p-type_atpase"/>
    <property type="match status" value="1"/>
</dbReference>
<dbReference type="FunFam" id="2.70.150.10:FF:000002">
    <property type="entry name" value="Copper-transporting ATPase 1, putative"/>
    <property type="match status" value="1"/>
</dbReference>
<feature type="compositionally biased region" description="Polar residues" evidence="10">
    <location>
        <begin position="389"/>
        <end position="399"/>
    </location>
</feature>
<dbReference type="GO" id="GO:0016887">
    <property type="term" value="F:ATP hydrolysis activity"/>
    <property type="evidence" value="ECO:0007669"/>
    <property type="project" value="InterPro"/>
</dbReference>
<dbReference type="PANTHER" id="PTHR48085">
    <property type="entry name" value="CADMIUM/ZINC-TRANSPORTING ATPASE HMA2-RELATED"/>
    <property type="match status" value="1"/>
</dbReference>
<dbReference type="SUPFAM" id="SSF81653">
    <property type="entry name" value="Calcium ATPase, transduction domain A"/>
    <property type="match status" value="1"/>
</dbReference>
<keyword evidence="6" id="KW-0067">ATP-binding</keyword>
<dbReference type="SUPFAM" id="SSF55008">
    <property type="entry name" value="HMA, heavy metal-associated domain"/>
    <property type="match status" value="2"/>
</dbReference>
<keyword evidence="8 11" id="KW-1133">Transmembrane helix</keyword>
<dbReference type="InterPro" id="IPR008250">
    <property type="entry name" value="ATPase_P-typ_transduc_dom_A_sf"/>
</dbReference>
<evidence type="ECO:0000313" key="14">
    <source>
        <dbReference type="Proteomes" id="UP000184357"/>
    </source>
</evidence>
<dbReference type="Gene3D" id="3.40.50.1000">
    <property type="entry name" value="HAD superfamily/HAD-like"/>
    <property type="match status" value="1"/>
</dbReference>
<dbReference type="NCBIfam" id="TIGR01494">
    <property type="entry name" value="ATPase_P-type"/>
    <property type="match status" value="2"/>
</dbReference>
<dbReference type="PROSITE" id="PS50846">
    <property type="entry name" value="HMA_2"/>
    <property type="match status" value="2"/>
</dbReference>
<gene>
    <name evidence="13" type="ORF">SAMN05443636_0739</name>
</gene>
<dbReference type="GO" id="GO:0005524">
    <property type="term" value="F:ATP binding"/>
    <property type="evidence" value="ECO:0007669"/>
    <property type="project" value="UniProtKB-KW"/>
</dbReference>
<evidence type="ECO:0000256" key="8">
    <source>
        <dbReference type="ARBA" id="ARBA00022989"/>
    </source>
</evidence>
<dbReference type="SUPFAM" id="SSF81665">
    <property type="entry name" value="Calcium ATPase, transmembrane domain M"/>
    <property type="match status" value="1"/>
</dbReference>
<protein>
    <submittedName>
        <fullName evidence="13">Cd2+/Zn2+-exporting ATPase</fullName>
    </submittedName>
</protein>
<dbReference type="GO" id="GO:0016020">
    <property type="term" value="C:membrane"/>
    <property type="evidence" value="ECO:0007669"/>
    <property type="project" value="UniProtKB-SubCell"/>
</dbReference>
<dbReference type="InterPro" id="IPR023299">
    <property type="entry name" value="ATPase_P-typ_cyto_dom_N"/>
</dbReference>
<evidence type="ECO:0000256" key="1">
    <source>
        <dbReference type="ARBA" id="ARBA00004141"/>
    </source>
</evidence>
<comment type="similarity">
    <text evidence="2">Belongs to the cation transport ATPase (P-type) (TC 3.A.3) family. Type IB subfamily.</text>
</comment>
<dbReference type="CDD" id="cd00371">
    <property type="entry name" value="HMA"/>
    <property type="match status" value="2"/>
</dbReference>
<feature type="region of interest" description="Disordered" evidence="10">
    <location>
        <begin position="878"/>
        <end position="925"/>
    </location>
</feature>
<dbReference type="PRINTS" id="PR00941">
    <property type="entry name" value="CDATPASE"/>
</dbReference>
<organism evidence="13 14">
    <name type="scientific">Halobaculum gomorrense</name>
    <dbReference type="NCBI Taxonomy" id="43928"/>
    <lineage>
        <taxon>Archaea</taxon>
        <taxon>Methanobacteriati</taxon>
        <taxon>Methanobacteriota</taxon>
        <taxon>Stenosarchaea group</taxon>
        <taxon>Halobacteria</taxon>
        <taxon>Halobacteriales</taxon>
        <taxon>Haloferacaceae</taxon>
        <taxon>Halobaculum</taxon>
    </lineage>
</organism>
<feature type="domain" description="HMA" evidence="12">
    <location>
        <begin position="130"/>
        <end position="196"/>
    </location>
</feature>
<accession>A0A1M5L2V9</accession>
<evidence type="ECO:0000259" key="12">
    <source>
        <dbReference type="PROSITE" id="PS50846"/>
    </source>
</evidence>
<dbReference type="InterPro" id="IPR044492">
    <property type="entry name" value="P_typ_ATPase_HD_dom"/>
</dbReference>
<dbReference type="Pfam" id="PF00122">
    <property type="entry name" value="E1-E2_ATPase"/>
    <property type="match status" value="1"/>
</dbReference>
<feature type="transmembrane region" description="Helical" evidence="11">
    <location>
        <begin position="493"/>
        <end position="518"/>
    </location>
</feature>
<dbReference type="InterPro" id="IPR036412">
    <property type="entry name" value="HAD-like_sf"/>
</dbReference>
<dbReference type="PRINTS" id="PR00119">
    <property type="entry name" value="CATATPASE"/>
</dbReference>
<evidence type="ECO:0000256" key="9">
    <source>
        <dbReference type="ARBA" id="ARBA00023136"/>
    </source>
</evidence>
<keyword evidence="3 11" id="KW-0812">Transmembrane</keyword>
<dbReference type="InterPro" id="IPR051014">
    <property type="entry name" value="Cation_Transport_ATPase_IB"/>
</dbReference>
<dbReference type="OrthoDB" id="8588at2157"/>
<dbReference type="Gene3D" id="3.40.1110.10">
    <property type="entry name" value="Calcium-transporting ATPase, cytoplasmic domain N"/>
    <property type="match status" value="1"/>
</dbReference>
<feature type="region of interest" description="Disordered" evidence="10">
    <location>
        <begin position="1"/>
        <end position="62"/>
    </location>
</feature>
<evidence type="ECO:0000256" key="2">
    <source>
        <dbReference type="ARBA" id="ARBA00006024"/>
    </source>
</evidence>
<dbReference type="InterPro" id="IPR027256">
    <property type="entry name" value="P-typ_ATPase_IB"/>
</dbReference>